<sequence>MVTEILCGVSGVAIGYIGYLIATLKAAKKENQHDRLYDNLHTKYTNLVSEDVQLQADYKQLKADFQQLAEEHAARKEANSKLAAGNNAIAKEYHDLKAKYETLKENHAPFAALNPFEAQAMHAMASQSVVDEWLNGEKEVK</sequence>
<proteinExistence type="predicted"/>
<dbReference type="EMBL" id="KM236248">
    <property type="protein sequence ID" value="AIW03688.1"/>
    <property type="molecule type" value="Genomic_DNA"/>
</dbReference>
<organism evidence="2 3">
    <name type="scientific">Bacillus phage Pookie</name>
    <dbReference type="NCBI Taxonomy" id="1540093"/>
    <lineage>
        <taxon>Viruses</taxon>
        <taxon>Duplodnaviria</taxon>
        <taxon>Heunggongvirae</taxon>
        <taxon>Uroviricota</taxon>
        <taxon>Caudoviricetes</taxon>
        <taxon>Pagevirus</taxon>
        <taxon>Pagevirus pookie</taxon>
    </lineage>
</organism>
<dbReference type="Proteomes" id="UP000030209">
    <property type="component" value="Segment"/>
</dbReference>
<dbReference type="KEGG" id="vg:24608759"/>
<protein>
    <submittedName>
        <fullName evidence="2">Uncharacterized protein</fullName>
    </submittedName>
</protein>
<keyword evidence="3" id="KW-1185">Reference proteome</keyword>
<evidence type="ECO:0000313" key="2">
    <source>
        <dbReference type="EMBL" id="AIW03688.1"/>
    </source>
</evidence>
<keyword evidence="1" id="KW-0175">Coiled coil</keyword>
<evidence type="ECO:0000313" key="3">
    <source>
        <dbReference type="Proteomes" id="UP000030209"/>
    </source>
</evidence>
<dbReference type="Gene3D" id="1.20.5.340">
    <property type="match status" value="1"/>
</dbReference>
<accession>A0A0A0RVG5</accession>
<dbReference type="RefSeq" id="YP_009152802.1">
    <property type="nucleotide sequence ID" value="NC_027394.1"/>
</dbReference>
<evidence type="ECO:0000256" key="1">
    <source>
        <dbReference type="SAM" id="Coils"/>
    </source>
</evidence>
<name>A0A0A0RVG5_9CAUD</name>
<gene>
    <name evidence="2" type="ORF">CPT_Pookie3</name>
</gene>
<reference evidence="2 3" key="1">
    <citation type="journal article" date="2015" name="Genome Announc.">
        <title>Complete Genome of Bacillus megaterium Podophage Pookie.</title>
        <authorList>
            <person name="Ladzekpo T.N."/>
            <person name="DeCrescenzo A.J."/>
            <person name="Hernandez A.C."/>
            <person name="Kuty Everett G.F."/>
        </authorList>
    </citation>
    <scope>NUCLEOTIDE SEQUENCE [LARGE SCALE GENOMIC DNA]</scope>
</reference>
<dbReference type="GeneID" id="24608759"/>
<feature type="coiled-coil region" evidence="1">
    <location>
        <begin position="51"/>
        <end position="106"/>
    </location>
</feature>
<dbReference type="OrthoDB" id="12572at10239"/>